<gene>
    <name evidence="2" type="ORF">H9824_08870</name>
</gene>
<dbReference type="Proteomes" id="UP000886851">
    <property type="component" value="Unassembled WGS sequence"/>
</dbReference>
<proteinExistence type="predicted"/>
<organism evidence="2 3">
    <name type="scientific">Candidatus Bacteroides pullicola</name>
    <dbReference type="NCBI Taxonomy" id="2838475"/>
    <lineage>
        <taxon>Bacteria</taxon>
        <taxon>Pseudomonadati</taxon>
        <taxon>Bacteroidota</taxon>
        <taxon>Bacteroidia</taxon>
        <taxon>Bacteroidales</taxon>
        <taxon>Bacteroidaceae</taxon>
        <taxon>Bacteroides</taxon>
    </lineage>
</organism>
<sequence length="48" mass="5457">MKETTKAVCIRIGKGVGYFLLGLFTFYVIDCVYVDVKHAIVDAWEESK</sequence>
<evidence type="ECO:0000256" key="1">
    <source>
        <dbReference type="SAM" id="Phobius"/>
    </source>
</evidence>
<comment type="caution">
    <text evidence="2">The sequence shown here is derived from an EMBL/GenBank/DDBJ whole genome shotgun (WGS) entry which is preliminary data.</text>
</comment>
<keyword evidence="1" id="KW-1133">Transmembrane helix</keyword>
<name>A0A9D1ZI51_9BACE</name>
<evidence type="ECO:0000313" key="2">
    <source>
        <dbReference type="EMBL" id="HIY88799.1"/>
    </source>
</evidence>
<protein>
    <submittedName>
        <fullName evidence="2">Uncharacterized protein</fullName>
    </submittedName>
</protein>
<accession>A0A9D1ZI51</accession>
<keyword evidence="1" id="KW-0812">Transmembrane</keyword>
<evidence type="ECO:0000313" key="3">
    <source>
        <dbReference type="Proteomes" id="UP000886851"/>
    </source>
</evidence>
<reference evidence="2" key="1">
    <citation type="journal article" date="2021" name="PeerJ">
        <title>Extensive microbial diversity within the chicken gut microbiome revealed by metagenomics and culture.</title>
        <authorList>
            <person name="Gilroy R."/>
            <person name="Ravi A."/>
            <person name="Getino M."/>
            <person name="Pursley I."/>
            <person name="Horton D.L."/>
            <person name="Alikhan N.F."/>
            <person name="Baker D."/>
            <person name="Gharbi K."/>
            <person name="Hall N."/>
            <person name="Watson M."/>
            <person name="Adriaenssens E.M."/>
            <person name="Foster-Nyarko E."/>
            <person name="Jarju S."/>
            <person name="Secka A."/>
            <person name="Antonio M."/>
            <person name="Oren A."/>
            <person name="Chaudhuri R.R."/>
            <person name="La Ragione R."/>
            <person name="Hildebrand F."/>
            <person name="Pallen M.J."/>
        </authorList>
    </citation>
    <scope>NUCLEOTIDE SEQUENCE</scope>
    <source>
        <strain evidence="2">Gambia2-208</strain>
    </source>
</reference>
<feature type="transmembrane region" description="Helical" evidence="1">
    <location>
        <begin position="12"/>
        <end position="29"/>
    </location>
</feature>
<dbReference type="EMBL" id="DXCV01000061">
    <property type="protein sequence ID" value="HIY88799.1"/>
    <property type="molecule type" value="Genomic_DNA"/>
</dbReference>
<reference evidence="2" key="2">
    <citation type="submission" date="2021-04" db="EMBL/GenBank/DDBJ databases">
        <authorList>
            <person name="Gilroy R."/>
        </authorList>
    </citation>
    <scope>NUCLEOTIDE SEQUENCE</scope>
    <source>
        <strain evidence="2">Gambia2-208</strain>
    </source>
</reference>
<keyword evidence="1" id="KW-0472">Membrane</keyword>
<dbReference type="AlphaFoldDB" id="A0A9D1ZI51"/>